<dbReference type="Proteomes" id="UP000826651">
    <property type="component" value="Unassembled WGS sequence"/>
</dbReference>
<dbReference type="SUPFAM" id="SSF53098">
    <property type="entry name" value="Ribonuclease H-like"/>
    <property type="match status" value="1"/>
</dbReference>
<keyword evidence="3" id="KW-1185">Reference proteome</keyword>
<organism evidence="2 3">
    <name type="scientific">Occultella gossypii</name>
    <dbReference type="NCBI Taxonomy" id="2800820"/>
    <lineage>
        <taxon>Bacteria</taxon>
        <taxon>Bacillati</taxon>
        <taxon>Actinomycetota</taxon>
        <taxon>Actinomycetes</taxon>
        <taxon>Micrococcales</taxon>
        <taxon>Ruaniaceae</taxon>
        <taxon>Occultella</taxon>
    </lineage>
</organism>
<accession>A0ABS7SDT5</accession>
<evidence type="ECO:0000259" key="1">
    <source>
        <dbReference type="Pfam" id="PF13683"/>
    </source>
</evidence>
<protein>
    <submittedName>
        <fullName evidence="2">Integrase core domain-containing protein</fullName>
    </submittedName>
</protein>
<dbReference type="InterPro" id="IPR012337">
    <property type="entry name" value="RNaseH-like_sf"/>
</dbReference>
<dbReference type="EMBL" id="JAGSHT010000020">
    <property type="protein sequence ID" value="MBZ2198513.1"/>
    <property type="molecule type" value="Genomic_DNA"/>
</dbReference>
<evidence type="ECO:0000313" key="3">
    <source>
        <dbReference type="Proteomes" id="UP000826651"/>
    </source>
</evidence>
<proteinExistence type="predicted"/>
<evidence type="ECO:0000313" key="2">
    <source>
        <dbReference type="EMBL" id="MBZ2198513.1"/>
    </source>
</evidence>
<comment type="caution">
    <text evidence="2">The sequence shown here is derived from an EMBL/GenBank/DDBJ whole genome shotgun (WGS) entry which is preliminary data.</text>
</comment>
<reference evidence="2 3" key="1">
    <citation type="submission" date="2021-04" db="EMBL/GenBank/DDBJ databases">
        <title>Ruania sp. nov., isolated from sandy soil of mangrove forest.</title>
        <authorList>
            <person name="Ge X."/>
            <person name="Huang R."/>
            <person name="Liu W."/>
        </authorList>
    </citation>
    <scope>NUCLEOTIDE SEQUENCE [LARGE SCALE GENOMIC DNA]</scope>
    <source>
        <strain evidence="2 3">N2-46</strain>
    </source>
</reference>
<dbReference type="InterPro" id="IPR001584">
    <property type="entry name" value="Integrase_cat-core"/>
</dbReference>
<feature type="domain" description="Integrase catalytic" evidence="1">
    <location>
        <begin position="3"/>
        <end position="66"/>
    </location>
</feature>
<name>A0ABS7SDT5_9MICO</name>
<sequence>MDPSVGSVGDAYDNAMAESQIGAYKTELIRPEGPWRSVDHVEMETLDWVHWFNHERTHDSVDDLTPIEVEHAHYAMRNRLAPTG</sequence>
<dbReference type="Pfam" id="PF13683">
    <property type="entry name" value="rve_3"/>
    <property type="match status" value="1"/>
</dbReference>
<gene>
    <name evidence="2" type="ORF">KCQ71_20345</name>
</gene>